<sequence length="296" mass="33188">MQINQLITFLEVVKTGHFREAARRLNLTQPAVSAQIRSLEESLGSALFHRQPVSLTAAGKAFLPHARQMIALAETGRRAVQDSQTTQRGSITVGASSGAALAVLPRMLRYFHGNQPDVRVSVHTLPASTIINGLHEGRLDAGILYGSLEDTELVRQVLLYDRFVLITPYDHTLAIHSYLSMDELKTTPLISLTPETPERQLLNRLFSVKGIQPETAIELSSVEEVKRSVRLKLGIAIVPRLSLDDELDRDLRWIYLTGSDEQFPVVLLRPRDQHLSPTLHHFLEDIRGIYPSPWND</sequence>
<keyword evidence="3" id="KW-0238">DNA-binding</keyword>
<dbReference type="FunFam" id="1.10.10.10:FF:000001">
    <property type="entry name" value="LysR family transcriptional regulator"/>
    <property type="match status" value="1"/>
</dbReference>
<dbReference type="OrthoDB" id="9803735at2"/>
<feature type="domain" description="HTH lysR-type" evidence="5">
    <location>
        <begin position="1"/>
        <end position="56"/>
    </location>
</feature>
<dbReference type="Gene3D" id="1.10.10.10">
    <property type="entry name" value="Winged helix-like DNA-binding domain superfamily/Winged helix DNA-binding domain"/>
    <property type="match status" value="1"/>
</dbReference>
<dbReference type="Gene3D" id="3.40.190.290">
    <property type="match status" value="1"/>
</dbReference>
<dbReference type="InterPro" id="IPR036388">
    <property type="entry name" value="WH-like_DNA-bd_sf"/>
</dbReference>
<dbReference type="SUPFAM" id="SSF46785">
    <property type="entry name" value="Winged helix' DNA-binding domain"/>
    <property type="match status" value="1"/>
</dbReference>
<gene>
    <name evidence="6" type="ORF">C8J48_2548</name>
</gene>
<dbReference type="GO" id="GO:0005829">
    <property type="term" value="C:cytosol"/>
    <property type="evidence" value="ECO:0007669"/>
    <property type="project" value="TreeGrafter"/>
</dbReference>
<dbReference type="Pfam" id="PF00126">
    <property type="entry name" value="HTH_1"/>
    <property type="match status" value="1"/>
</dbReference>
<dbReference type="InterPro" id="IPR050950">
    <property type="entry name" value="HTH-type_LysR_regulators"/>
</dbReference>
<dbReference type="AlphaFoldDB" id="A0A2T4ZDE2"/>
<keyword evidence="7" id="KW-1185">Reference proteome</keyword>
<dbReference type="GO" id="GO:0003677">
    <property type="term" value="F:DNA binding"/>
    <property type="evidence" value="ECO:0007669"/>
    <property type="project" value="UniProtKB-KW"/>
</dbReference>
<evidence type="ECO:0000256" key="4">
    <source>
        <dbReference type="ARBA" id="ARBA00023163"/>
    </source>
</evidence>
<dbReference type="EMBL" id="PZZP01000001">
    <property type="protein sequence ID" value="PTM59911.1"/>
    <property type="molecule type" value="Genomic_DNA"/>
</dbReference>
<protein>
    <submittedName>
        <fullName evidence="6">LysR family cyn operon transcriptional activator</fullName>
    </submittedName>
</protein>
<dbReference type="CDD" id="cd05466">
    <property type="entry name" value="PBP2_LTTR_substrate"/>
    <property type="match status" value="1"/>
</dbReference>
<comment type="similarity">
    <text evidence="1">Belongs to the LysR transcriptional regulatory family.</text>
</comment>
<dbReference type="Proteomes" id="UP000241639">
    <property type="component" value="Unassembled WGS sequence"/>
</dbReference>
<dbReference type="PROSITE" id="PS50931">
    <property type="entry name" value="HTH_LYSR"/>
    <property type="match status" value="1"/>
</dbReference>
<comment type="caution">
    <text evidence="6">The sequence shown here is derived from an EMBL/GenBank/DDBJ whole genome shotgun (WGS) entry which is preliminary data.</text>
</comment>
<dbReference type="GO" id="GO:0003700">
    <property type="term" value="F:DNA-binding transcription factor activity"/>
    <property type="evidence" value="ECO:0007669"/>
    <property type="project" value="InterPro"/>
</dbReference>
<evidence type="ECO:0000256" key="2">
    <source>
        <dbReference type="ARBA" id="ARBA00023015"/>
    </source>
</evidence>
<dbReference type="Pfam" id="PF03466">
    <property type="entry name" value="LysR_substrate"/>
    <property type="match status" value="1"/>
</dbReference>
<reference evidence="6 7" key="1">
    <citation type="submission" date="2018-04" db="EMBL/GenBank/DDBJ databases">
        <title>Genomic Encyclopedia of Archaeal and Bacterial Type Strains, Phase II (KMG-II): from individual species to whole genera.</title>
        <authorList>
            <person name="Goeker M."/>
        </authorList>
    </citation>
    <scope>NUCLEOTIDE SEQUENCE [LARGE SCALE GENOMIC DNA]</scope>
    <source>
        <strain evidence="6 7">DSM 45169</strain>
    </source>
</reference>
<evidence type="ECO:0000259" key="5">
    <source>
        <dbReference type="PROSITE" id="PS50931"/>
    </source>
</evidence>
<proteinExistence type="inferred from homology"/>
<dbReference type="PRINTS" id="PR00039">
    <property type="entry name" value="HTHLYSR"/>
</dbReference>
<keyword evidence="4" id="KW-0804">Transcription</keyword>
<name>A0A2T4ZDE2_9BACL</name>
<dbReference type="PANTHER" id="PTHR30419">
    <property type="entry name" value="HTH-TYPE TRANSCRIPTIONAL REGULATOR YBHD"/>
    <property type="match status" value="1"/>
</dbReference>
<organism evidence="6 7">
    <name type="scientific">Desmospora activa DSM 45169</name>
    <dbReference type="NCBI Taxonomy" id="1121389"/>
    <lineage>
        <taxon>Bacteria</taxon>
        <taxon>Bacillati</taxon>
        <taxon>Bacillota</taxon>
        <taxon>Bacilli</taxon>
        <taxon>Bacillales</taxon>
        <taxon>Thermoactinomycetaceae</taxon>
        <taxon>Desmospora</taxon>
    </lineage>
</organism>
<evidence type="ECO:0000256" key="1">
    <source>
        <dbReference type="ARBA" id="ARBA00009437"/>
    </source>
</evidence>
<dbReference type="RefSeq" id="WP_107727287.1">
    <property type="nucleotide sequence ID" value="NZ_PZZP01000001.1"/>
</dbReference>
<evidence type="ECO:0000256" key="3">
    <source>
        <dbReference type="ARBA" id="ARBA00023125"/>
    </source>
</evidence>
<dbReference type="InterPro" id="IPR036390">
    <property type="entry name" value="WH_DNA-bd_sf"/>
</dbReference>
<evidence type="ECO:0000313" key="7">
    <source>
        <dbReference type="Proteomes" id="UP000241639"/>
    </source>
</evidence>
<dbReference type="SUPFAM" id="SSF53850">
    <property type="entry name" value="Periplasmic binding protein-like II"/>
    <property type="match status" value="1"/>
</dbReference>
<dbReference type="InterPro" id="IPR005119">
    <property type="entry name" value="LysR_subst-bd"/>
</dbReference>
<evidence type="ECO:0000313" key="6">
    <source>
        <dbReference type="EMBL" id="PTM59911.1"/>
    </source>
</evidence>
<dbReference type="InterPro" id="IPR000847">
    <property type="entry name" value="LysR_HTH_N"/>
</dbReference>
<keyword evidence="2" id="KW-0805">Transcription regulation</keyword>
<accession>A0A2T4ZDE2</accession>